<protein>
    <submittedName>
        <fullName evidence="1">Uncharacterized protein</fullName>
    </submittedName>
</protein>
<organism evidence="1 2">
    <name type="scientific">Brachionus plicatilis</name>
    <name type="common">Marine rotifer</name>
    <name type="synonym">Brachionus muelleri</name>
    <dbReference type="NCBI Taxonomy" id="10195"/>
    <lineage>
        <taxon>Eukaryota</taxon>
        <taxon>Metazoa</taxon>
        <taxon>Spiralia</taxon>
        <taxon>Gnathifera</taxon>
        <taxon>Rotifera</taxon>
        <taxon>Eurotatoria</taxon>
        <taxon>Monogononta</taxon>
        <taxon>Pseudotrocha</taxon>
        <taxon>Ploima</taxon>
        <taxon>Brachionidae</taxon>
        <taxon>Brachionus</taxon>
    </lineage>
</organism>
<dbReference type="Proteomes" id="UP000276133">
    <property type="component" value="Unassembled WGS sequence"/>
</dbReference>
<dbReference type="EMBL" id="REGN01002071">
    <property type="protein sequence ID" value="RNA30577.1"/>
    <property type="molecule type" value="Genomic_DNA"/>
</dbReference>
<keyword evidence="2" id="KW-1185">Reference proteome</keyword>
<name>A0A3M7S4P2_BRAPC</name>
<accession>A0A3M7S4P2</accession>
<comment type="caution">
    <text evidence="1">The sequence shown here is derived from an EMBL/GenBank/DDBJ whole genome shotgun (WGS) entry which is preliminary data.</text>
</comment>
<gene>
    <name evidence="1" type="ORF">BpHYR1_054287</name>
</gene>
<dbReference type="AlphaFoldDB" id="A0A3M7S4P2"/>
<reference evidence="1 2" key="1">
    <citation type="journal article" date="2018" name="Sci. Rep.">
        <title>Genomic signatures of local adaptation to the degree of environmental predictability in rotifers.</title>
        <authorList>
            <person name="Franch-Gras L."/>
            <person name="Hahn C."/>
            <person name="Garcia-Roger E.M."/>
            <person name="Carmona M.J."/>
            <person name="Serra M."/>
            <person name="Gomez A."/>
        </authorList>
    </citation>
    <scope>NUCLEOTIDE SEQUENCE [LARGE SCALE GENOMIC DNA]</scope>
    <source>
        <strain evidence="1">HYR1</strain>
    </source>
</reference>
<sequence length="60" mass="7218">MIKDIRIFLLIFKAKMQNLVLDQPVNEIDVFILQRLKMSNKKAQKEFFPYFLIFVLSLNI</sequence>
<evidence type="ECO:0000313" key="2">
    <source>
        <dbReference type="Proteomes" id="UP000276133"/>
    </source>
</evidence>
<proteinExistence type="predicted"/>
<evidence type="ECO:0000313" key="1">
    <source>
        <dbReference type="EMBL" id="RNA30577.1"/>
    </source>
</evidence>